<dbReference type="Proteomes" id="UP001231941">
    <property type="component" value="Unassembled WGS sequence"/>
</dbReference>
<organism evidence="1 2">
    <name type="scientific">Chengkuizengella axinellae</name>
    <dbReference type="NCBI Taxonomy" id="3064388"/>
    <lineage>
        <taxon>Bacteria</taxon>
        <taxon>Bacillati</taxon>
        <taxon>Bacillota</taxon>
        <taxon>Bacilli</taxon>
        <taxon>Bacillales</taxon>
        <taxon>Paenibacillaceae</taxon>
        <taxon>Chengkuizengella</taxon>
    </lineage>
</organism>
<evidence type="ECO:0000313" key="2">
    <source>
        <dbReference type="Proteomes" id="UP001231941"/>
    </source>
</evidence>
<keyword evidence="2" id="KW-1185">Reference proteome</keyword>
<dbReference type="EMBL" id="JAVAMP010000003">
    <property type="protein sequence ID" value="MDP5274563.1"/>
    <property type="molecule type" value="Genomic_DNA"/>
</dbReference>
<protein>
    <submittedName>
        <fullName evidence="1">Uncharacterized protein</fullName>
    </submittedName>
</protein>
<accession>A0ABT9IZ23</accession>
<evidence type="ECO:0000313" key="1">
    <source>
        <dbReference type="EMBL" id="MDP5274563.1"/>
    </source>
</evidence>
<name>A0ABT9IZ23_9BACL</name>
<comment type="caution">
    <text evidence="1">The sequence shown here is derived from an EMBL/GenBank/DDBJ whole genome shotgun (WGS) entry which is preliminary data.</text>
</comment>
<reference evidence="1 2" key="1">
    <citation type="submission" date="2023-08" db="EMBL/GenBank/DDBJ databases">
        <authorList>
            <person name="Park J.-S."/>
        </authorList>
    </citation>
    <scope>NUCLEOTIDE SEQUENCE [LARGE SCALE GENOMIC DNA]</scope>
    <source>
        <strain evidence="1 2">2205SS18-9</strain>
    </source>
</reference>
<dbReference type="RefSeq" id="WP_305991867.1">
    <property type="nucleotide sequence ID" value="NZ_JAVAMP010000003.1"/>
</dbReference>
<proteinExistence type="predicted"/>
<gene>
    <name evidence="1" type="ORF">Q5Y73_10615</name>
</gene>
<sequence length="336" mass="39001">MVDVMIRPDMRTASGEVSDILLHNKYVGTCSIVFREGERIAGAIQLEEQSLDRFEKNRVMNYVKGYIQSLIDALNVNECDVIVTYSGYDHVIATEGNVGEIEEFMDVDEEYEYGNEQDPTMNFQEEEIEDSQEYELMIVGERKNEVEYHIYNERHEWVAEAFMSIFGTDVEGEVNWLIDPDEMQINIVTELIVSDFDEDEMDTFVIDMTYRDQLLETIELTHEELLQEDDYVLDSSNGDFNIVLARDDDEILTYDIYKSIHQGELPFGRATIDISEPEVVGSIDVNDPGAPEDREQIAASLMREIEKVCEYYSFNITMMYQNKPVDEIRLENDQIH</sequence>